<evidence type="ECO:0000256" key="1">
    <source>
        <dbReference type="SAM" id="MobiDB-lite"/>
    </source>
</evidence>
<name>A0ABW4R1K2_9BACT</name>
<dbReference type="RefSeq" id="WP_382318290.1">
    <property type="nucleotide sequence ID" value="NZ_JBHUFD010000019.1"/>
</dbReference>
<dbReference type="Proteomes" id="UP001597197">
    <property type="component" value="Unassembled WGS sequence"/>
</dbReference>
<evidence type="ECO:0008006" key="4">
    <source>
        <dbReference type="Google" id="ProtNLM"/>
    </source>
</evidence>
<dbReference type="EMBL" id="JBHUFD010000019">
    <property type="protein sequence ID" value="MFD1875505.1"/>
    <property type="molecule type" value="Genomic_DNA"/>
</dbReference>
<keyword evidence="3" id="KW-1185">Reference proteome</keyword>
<sequence length="197" mass="20986">MAKTYVPPRGRIPVSDSDRTAARARMDGEKTKQASEAAVVLNQPVALMATEPAAPAVVPTRLAAPVATELVTTVVEPTFDVTTAPATEAALDLATTTSVEPIPVATAPAPTKPVPQSTVTVAPGRRGRKPTMITEQGVEPPAVRSVKIRETVWGDIKLLLALLPKEENTPRNIQSYVEAAHQHYEAHLRKQGKLPAK</sequence>
<feature type="compositionally biased region" description="Basic and acidic residues" evidence="1">
    <location>
        <begin position="16"/>
        <end position="33"/>
    </location>
</feature>
<proteinExistence type="predicted"/>
<reference evidence="3" key="1">
    <citation type="journal article" date="2019" name="Int. J. Syst. Evol. Microbiol.">
        <title>The Global Catalogue of Microorganisms (GCM) 10K type strain sequencing project: providing services to taxonomists for standard genome sequencing and annotation.</title>
        <authorList>
            <consortium name="The Broad Institute Genomics Platform"/>
            <consortium name="The Broad Institute Genome Sequencing Center for Infectious Disease"/>
            <person name="Wu L."/>
            <person name="Ma J."/>
        </authorList>
    </citation>
    <scope>NUCLEOTIDE SEQUENCE [LARGE SCALE GENOMIC DNA]</scope>
    <source>
        <strain evidence="3">CGMCC 1.15795</strain>
    </source>
</reference>
<comment type="caution">
    <text evidence="2">The sequence shown here is derived from an EMBL/GenBank/DDBJ whole genome shotgun (WGS) entry which is preliminary data.</text>
</comment>
<accession>A0ABW4R1K2</accession>
<gene>
    <name evidence="2" type="ORF">ACFSDX_23935</name>
</gene>
<organism evidence="2 3">
    <name type="scientific">Hymenobacter bucti</name>
    <dbReference type="NCBI Taxonomy" id="1844114"/>
    <lineage>
        <taxon>Bacteria</taxon>
        <taxon>Pseudomonadati</taxon>
        <taxon>Bacteroidota</taxon>
        <taxon>Cytophagia</taxon>
        <taxon>Cytophagales</taxon>
        <taxon>Hymenobacteraceae</taxon>
        <taxon>Hymenobacter</taxon>
    </lineage>
</organism>
<feature type="region of interest" description="Disordered" evidence="1">
    <location>
        <begin position="1"/>
        <end position="35"/>
    </location>
</feature>
<evidence type="ECO:0000313" key="3">
    <source>
        <dbReference type="Proteomes" id="UP001597197"/>
    </source>
</evidence>
<evidence type="ECO:0000313" key="2">
    <source>
        <dbReference type="EMBL" id="MFD1875505.1"/>
    </source>
</evidence>
<protein>
    <recommendedName>
        <fullName evidence="4">DUF3408 domain-containing protein</fullName>
    </recommendedName>
</protein>
<feature type="region of interest" description="Disordered" evidence="1">
    <location>
        <begin position="105"/>
        <end position="132"/>
    </location>
</feature>